<keyword evidence="4" id="KW-0175">Coiled coil</keyword>
<dbReference type="InterPro" id="IPR003959">
    <property type="entry name" value="ATPase_AAA_core"/>
</dbReference>
<keyword evidence="3 6" id="KW-0067">ATP-binding</keyword>
<dbReference type="InterPro" id="IPR003593">
    <property type="entry name" value="AAA+_ATPase"/>
</dbReference>
<dbReference type="InterPro" id="IPR051701">
    <property type="entry name" value="Mito_OM_Translocase_MSP1"/>
</dbReference>
<dbReference type="Pfam" id="PF00004">
    <property type="entry name" value="AAA"/>
    <property type="match status" value="1"/>
</dbReference>
<dbReference type="InterPro" id="IPR027417">
    <property type="entry name" value="P-loop_NTPase"/>
</dbReference>
<keyword evidence="8" id="KW-0472">Membrane</keyword>
<keyword evidence="5" id="KW-0496">Mitochondrion</keyword>
<keyword evidence="8" id="KW-1133">Transmembrane helix</keyword>
<evidence type="ECO:0000256" key="2">
    <source>
        <dbReference type="ARBA" id="ARBA00022741"/>
    </source>
</evidence>
<keyword evidence="2 6" id="KW-0547">Nucleotide-binding</keyword>
<comment type="similarity">
    <text evidence="6">Belongs to the AAA ATPase family.</text>
</comment>
<comment type="subcellular location">
    <subcellularLocation>
        <location evidence="1">Mitochondrion</location>
    </subcellularLocation>
</comment>
<dbReference type="PROSITE" id="PS00674">
    <property type="entry name" value="AAA"/>
    <property type="match status" value="1"/>
</dbReference>
<evidence type="ECO:0000256" key="1">
    <source>
        <dbReference type="ARBA" id="ARBA00004173"/>
    </source>
</evidence>
<dbReference type="GO" id="GO:0016887">
    <property type="term" value="F:ATP hydrolysis activity"/>
    <property type="evidence" value="ECO:0007669"/>
    <property type="project" value="InterPro"/>
</dbReference>
<feature type="domain" description="AAA+ ATPase" evidence="9">
    <location>
        <begin position="129"/>
        <end position="265"/>
    </location>
</feature>
<accession>A0AAW1NVN1</accession>
<reference evidence="10 11" key="1">
    <citation type="journal article" date="2024" name="Nat. Commun.">
        <title>Phylogenomics reveals the evolutionary origins of lichenization in chlorophyte algae.</title>
        <authorList>
            <person name="Puginier C."/>
            <person name="Libourel C."/>
            <person name="Otte J."/>
            <person name="Skaloud P."/>
            <person name="Haon M."/>
            <person name="Grisel S."/>
            <person name="Petersen M."/>
            <person name="Berrin J.G."/>
            <person name="Delaux P.M."/>
            <person name="Dal Grande F."/>
            <person name="Keller J."/>
        </authorList>
    </citation>
    <scope>NUCLEOTIDE SEQUENCE [LARGE SCALE GENOMIC DNA]</scope>
    <source>
        <strain evidence="10 11">SAG 2036</strain>
    </source>
</reference>
<proteinExistence type="inferred from homology"/>
<organism evidence="10 11">
    <name type="scientific">Symbiochloris irregularis</name>
    <dbReference type="NCBI Taxonomy" id="706552"/>
    <lineage>
        <taxon>Eukaryota</taxon>
        <taxon>Viridiplantae</taxon>
        <taxon>Chlorophyta</taxon>
        <taxon>core chlorophytes</taxon>
        <taxon>Trebouxiophyceae</taxon>
        <taxon>Trebouxiales</taxon>
        <taxon>Trebouxiaceae</taxon>
        <taxon>Symbiochloris</taxon>
    </lineage>
</organism>
<dbReference type="EMBL" id="JALJOQ010000090">
    <property type="protein sequence ID" value="KAK9799379.1"/>
    <property type="molecule type" value="Genomic_DNA"/>
</dbReference>
<dbReference type="SMART" id="SM00382">
    <property type="entry name" value="AAA"/>
    <property type="match status" value="1"/>
</dbReference>
<name>A0AAW1NVN1_9CHLO</name>
<evidence type="ECO:0000313" key="10">
    <source>
        <dbReference type="EMBL" id="KAK9799379.1"/>
    </source>
</evidence>
<evidence type="ECO:0000313" key="11">
    <source>
        <dbReference type="Proteomes" id="UP001465755"/>
    </source>
</evidence>
<feature type="region of interest" description="Disordered" evidence="7">
    <location>
        <begin position="305"/>
        <end position="324"/>
    </location>
</feature>
<dbReference type="GO" id="GO:0005741">
    <property type="term" value="C:mitochondrial outer membrane"/>
    <property type="evidence" value="ECO:0007669"/>
    <property type="project" value="TreeGrafter"/>
</dbReference>
<dbReference type="Proteomes" id="UP001465755">
    <property type="component" value="Unassembled WGS sequence"/>
</dbReference>
<evidence type="ECO:0000259" key="9">
    <source>
        <dbReference type="SMART" id="SM00382"/>
    </source>
</evidence>
<evidence type="ECO:0000256" key="5">
    <source>
        <dbReference type="ARBA" id="ARBA00023128"/>
    </source>
</evidence>
<dbReference type="AlphaFoldDB" id="A0AAW1NVN1"/>
<dbReference type="GO" id="GO:0005524">
    <property type="term" value="F:ATP binding"/>
    <property type="evidence" value="ECO:0007669"/>
    <property type="project" value="UniProtKB-KW"/>
</dbReference>
<evidence type="ECO:0000256" key="7">
    <source>
        <dbReference type="SAM" id="MobiDB-lite"/>
    </source>
</evidence>
<protein>
    <recommendedName>
        <fullName evidence="9">AAA+ ATPase domain-containing protein</fullName>
    </recommendedName>
</protein>
<dbReference type="PANTHER" id="PTHR45644:SF56">
    <property type="entry name" value="AAA ATPASE, PUTATIVE (AFU_ORTHOLOGUE AFUA_2G12920)-RELATED"/>
    <property type="match status" value="1"/>
</dbReference>
<keyword evidence="11" id="KW-1185">Reference proteome</keyword>
<feature type="transmembrane region" description="Helical" evidence="8">
    <location>
        <begin position="20"/>
        <end position="42"/>
    </location>
</feature>
<dbReference type="InterPro" id="IPR003960">
    <property type="entry name" value="ATPase_AAA_CS"/>
</dbReference>
<evidence type="ECO:0000256" key="6">
    <source>
        <dbReference type="RuleBase" id="RU003651"/>
    </source>
</evidence>
<dbReference type="Gene3D" id="1.10.8.60">
    <property type="match status" value="2"/>
</dbReference>
<dbReference type="PANTHER" id="PTHR45644">
    <property type="entry name" value="AAA ATPASE, PUTATIVE (AFU_ORTHOLOGUE AFUA_2G12920)-RELATED-RELATED"/>
    <property type="match status" value="1"/>
</dbReference>
<evidence type="ECO:0000256" key="8">
    <source>
        <dbReference type="SAM" id="Phobius"/>
    </source>
</evidence>
<evidence type="ECO:0000256" key="4">
    <source>
        <dbReference type="ARBA" id="ARBA00023054"/>
    </source>
</evidence>
<sequence>MQTLSAPAGDRQNQRLGRKILADVAALGISVAVSYAFASWIWSKFDPHNEEKKQMQSASRKREVSRRLGRSLKTSTFEDIILGYVVRADHISTTLDDLGGLETVKADLVNQVILPLQHPELYHSPLLRPNRGVLLYGEPGTGKTMLAKALAKESGAFFINIRPSTLQSKWFGDSQRLVQAVFSLAFKLQPCIIFLDEVDAVLGRRHETEHEAVLGLKNEFMQHWDGFFSEHFPQVVVLGATNRPGQLDPAVMRRFTLQCDVGLPDSKARQEILSRLLREHAATMPVADELSEAIDAFQARKCKASSSSNAGDESPPSTSGSTQALERLAGQTEDCTGSDLMTLCSQAAHLQLSASSRAAEEAGAEEIEVQPLSMQHFEEVLRGFMPSLVNSQMHRQAQSDLRGSNNGGNLPHLAAVLAALAAASGGQNGFSNPVGANDSNMGSNVI</sequence>
<comment type="caution">
    <text evidence="10">The sequence shown here is derived from an EMBL/GenBank/DDBJ whole genome shotgun (WGS) entry which is preliminary data.</text>
</comment>
<keyword evidence="8" id="KW-0812">Transmembrane</keyword>
<gene>
    <name evidence="10" type="ORF">WJX73_006885</name>
</gene>
<evidence type="ECO:0000256" key="3">
    <source>
        <dbReference type="ARBA" id="ARBA00022840"/>
    </source>
</evidence>
<dbReference type="Gene3D" id="3.40.50.300">
    <property type="entry name" value="P-loop containing nucleotide triphosphate hydrolases"/>
    <property type="match status" value="1"/>
</dbReference>
<dbReference type="FunFam" id="3.40.50.300:FF:001025">
    <property type="entry name" value="ATPase family, AAA domain-containing 2B"/>
    <property type="match status" value="1"/>
</dbReference>
<dbReference type="SUPFAM" id="SSF52540">
    <property type="entry name" value="P-loop containing nucleoside triphosphate hydrolases"/>
    <property type="match status" value="1"/>
</dbReference>